<protein>
    <submittedName>
        <fullName evidence="2">Uncharacterized protein</fullName>
    </submittedName>
</protein>
<gene>
    <name evidence="2" type="ORF">QCN29_14515</name>
</gene>
<evidence type="ECO:0000313" key="3">
    <source>
        <dbReference type="Proteomes" id="UP001223144"/>
    </source>
</evidence>
<dbReference type="EMBL" id="JARWBG010000014">
    <property type="protein sequence ID" value="MDH2389984.1"/>
    <property type="molecule type" value="Genomic_DNA"/>
</dbReference>
<evidence type="ECO:0000313" key="2">
    <source>
        <dbReference type="EMBL" id="MDH2389984.1"/>
    </source>
</evidence>
<evidence type="ECO:0000256" key="1">
    <source>
        <dbReference type="SAM" id="MobiDB-lite"/>
    </source>
</evidence>
<name>A0ABT6HMM9_9ACTN</name>
<comment type="caution">
    <text evidence="2">The sequence shown here is derived from an EMBL/GenBank/DDBJ whole genome shotgun (WGS) entry which is preliminary data.</text>
</comment>
<proteinExistence type="predicted"/>
<feature type="region of interest" description="Disordered" evidence="1">
    <location>
        <begin position="33"/>
        <end position="79"/>
    </location>
</feature>
<feature type="compositionally biased region" description="Basic and acidic residues" evidence="1">
    <location>
        <begin position="51"/>
        <end position="71"/>
    </location>
</feature>
<keyword evidence="3" id="KW-1185">Reference proteome</keyword>
<organism evidence="2 3">
    <name type="scientific">Streptomyces chengmaiensis</name>
    <dbReference type="NCBI Taxonomy" id="3040919"/>
    <lineage>
        <taxon>Bacteria</taxon>
        <taxon>Bacillati</taxon>
        <taxon>Actinomycetota</taxon>
        <taxon>Actinomycetes</taxon>
        <taxon>Kitasatosporales</taxon>
        <taxon>Streptomycetaceae</taxon>
        <taxon>Streptomyces</taxon>
    </lineage>
</organism>
<dbReference type="Proteomes" id="UP001223144">
    <property type="component" value="Unassembled WGS sequence"/>
</dbReference>
<sequence length="79" mass="8583">MDESKMPEEMPLIGPDGKIVKNADGKPLMVKTRDFIKPSGPSLAPAPGLRSGERRSNEIDEDGRMVEKVEIKPSVPPAN</sequence>
<feature type="region of interest" description="Disordered" evidence="1">
    <location>
        <begin position="1"/>
        <end position="20"/>
    </location>
</feature>
<dbReference type="RefSeq" id="WP_279928348.1">
    <property type="nucleotide sequence ID" value="NZ_JARWBG010000014.1"/>
</dbReference>
<reference evidence="2 3" key="1">
    <citation type="submission" date="2023-04" db="EMBL/GenBank/DDBJ databases">
        <title>Streptomyces chengmaiensis sp. nov. isolated from the stem of mangrove plant in Hainan.</title>
        <authorList>
            <person name="Huang X."/>
            <person name="Zhou S."/>
            <person name="Chu X."/>
            <person name="Xie Y."/>
            <person name="Lin Y."/>
        </authorList>
    </citation>
    <scope>NUCLEOTIDE SEQUENCE [LARGE SCALE GENOMIC DNA]</scope>
    <source>
        <strain evidence="2 3">HNM0663</strain>
    </source>
</reference>
<accession>A0ABT6HMM9</accession>